<feature type="domain" description="Cytochrome C Planctomycete-type" evidence="5">
    <location>
        <begin position="205"/>
        <end position="266"/>
    </location>
</feature>
<dbReference type="SUPFAM" id="SSF49899">
    <property type="entry name" value="Concanavalin A-like lectins/glucanases"/>
    <property type="match status" value="1"/>
</dbReference>
<dbReference type="PANTHER" id="PTHR35889:SF3">
    <property type="entry name" value="F-BOX DOMAIN-CONTAINING PROTEIN"/>
    <property type="match status" value="1"/>
</dbReference>
<dbReference type="InterPro" id="IPR013320">
    <property type="entry name" value="ConA-like_dom_sf"/>
</dbReference>
<evidence type="ECO:0000259" key="5">
    <source>
        <dbReference type="Pfam" id="PF07635"/>
    </source>
</evidence>
<dbReference type="EMBL" id="CP036316">
    <property type="protein sequence ID" value="QDT62872.1"/>
    <property type="molecule type" value="Genomic_DNA"/>
</dbReference>
<gene>
    <name evidence="6" type="ORF">V22_00700</name>
</gene>
<feature type="coiled-coil region" evidence="1">
    <location>
        <begin position="548"/>
        <end position="586"/>
    </location>
</feature>
<evidence type="ECO:0000259" key="3">
    <source>
        <dbReference type="Pfam" id="PF07583"/>
    </source>
</evidence>
<sequence length="1251" mass="140646">MSVTEVTPQSLPPRNAEWEQILIALTDGKLSDGQKLRLAELIHNDDFRSQYVDHCALHGILVHEHGLLTAIAEEVHPVTKAPVGSQLGNRIRRAVLGITTAALALLVLINLNDNTTVEPDTPQLALDEANQPGDLDPVEASLPEGRKPAVDDGTFSLAAAEPRKPPMPETFLLIGSQNRPPAKAGAVVDKVRFNRDIRPILSDNCFACHGPDANSREAELRLDTEEGAFAKREDYGPAIVRFRADDSLLYQRIISHEEYEVMPPPETKKTLTEKQKNLVRRWIEEGAAWEDHWSFIAAAPVEPPAVDAEDEWVRNDIDRFTLAEMKRKGLTPNNEADRNTLIRRVTLDLTGLPPTPDEVRSFVNDDQPGAYGRLVDRLLASKNYGEHMGRHWLDVARYGDTHGLHLDNYREIWPYRDWVVNAYNENMPFDQFTVEQLAGDLLPDPTMDQLVATGFNRCNVTSNEGGSIPAELQHRNAVDRVETTATTFLGLTAGCSVCHDHKFDPMTQKEFFQLKAIFDNSTVHGMDGNVITHAPYIRVIPKDDRERFSNLKSREEKLADEIKAKQNALLNNQDRLRELAEAYREELLTPPVSTAMVLNVTAVNPLFDEKGDIIPVEAEMPSTAQPQQEEAGKPVQAQKPETGPVLVDQVAGRDIATQAEISLTRRNDRGAFTIGPKEQLTIPDVAAWSIRQPLALSLWAKPTARRENHLLSQRDKDSAGFDFQVFFHPYQRNNIHKLQFRIWDEQGHEYAVFSEYKLGLNKWSYLTLTWDGTSTVRFFVDGKFFGDGTITLADDAQGETSAPLTVGHANMHLSDIALHHAELSPLDALAMFRYQQTLDSFVKPVSKWTDKHDSVATSVLMLTDAEFATKENERYLASVDRTSIEYQSPFTLIMGEKKTPPKAFVLNRGEYDQPREEVGAAVPEFLPPLPDGAPANRLGLAKWLVDPSHPLTARVSVNRFWQQFFRTGLVKTSEDFGTQGEPPSHPELLDWLAVDFMEHGWDIKRFVKQLVMSATYRQSSVITPDKLAKDPSNRYLSHGPRYRLDAEVIRDQALAVSGLLVDRLGGPSVKPYQPPGIWKAVGYSSSNTVEFHQDEGDKIYRRSLYTFLKRTAPPPNMSTFDAPNREACTARRERTNTPMQALVLMNDPQFVEAARHLAEHMLHSPFSQDADRLNELYFRVACHDISDADMKVLQSSLNRFRELFSARPDAAKSLIEVGDSPTNYDLDPVEFASWTMVASQVLNLDEVINKN</sequence>
<dbReference type="InterPro" id="IPR011444">
    <property type="entry name" value="DUF1549"/>
</dbReference>
<feature type="domain" description="DUF1549" evidence="3">
    <location>
        <begin position="317"/>
        <end position="521"/>
    </location>
</feature>
<accession>A0A517T3B9</accession>
<dbReference type="RefSeq" id="WP_145258731.1">
    <property type="nucleotide sequence ID" value="NZ_CP036316.1"/>
</dbReference>
<dbReference type="Pfam" id="PF07635">
    <property type="entry name" value="PSCyt1"/>
    <property type="match status" value="1"/>
</dbReference>
<dbReference type="Pfam" id="PF13385">
    <property type="entry name" value="Laminin_G_3"/>
    <property type="match status" value="1"/>
</dbReference>
<dbReference type="InterPro" id="IPR036909">
    <property type="entry name" value="Cyt_c-like_dom_sf"/>
</dbReference>
<name>A0A517T3B9_9PLAN</name>
<protein>
    <submittedName>
        <fullName evidence="6">Planctomycete cytochrome C</fullName>
    </submittedName>
</protein>
<dbReference type="PANTHER" id="PTHR35889">
    <property type="entry name" value="CYCLOINULO-OLIGOSACCHARIDE FRUCTANOTRANSFERASE-RELATED"/>
    <property type="match status" value="1"/>
</dbReference>
<evidence type="ECO:0000256" key="2">
    <source>
        <dbReference type="SAM" id="MobiDB-lite"/>
    </source>
</evidence>
<dbReference type="Pfam" id="PF07587">
    <property type="entry name" value="PSD1"/>
    <property type="match status" value="1"/>
</dbReference>
<dbReference type="KEGG" id="chya:V22_00700"/>
<evidence type="ECO:0000259" key="4">
    <source>
        <dbReference type="Pfam" id="PF07587"/>
    </source>
</evidence>
<keyword evidence="1" id="KW-0175">Coiled coil</keyword>
<dbReference type="Proteomes" id="UP000319976">
    <property type="component" value="Chromosome"/>
</dbReference>
<dbReference type="Gene3D" id="2.60.120.200">
    <property type="match status" value="1"/>
</dbReference>
<proteinExistence type="predicted"/>
<dbReference type="GO" id="GO:0020037">
    <property type="term" value="F:heme binding"/>
    <property type="evidence" value="ECO:0007669"/>
    <property type="project" value="InterPro"/>
</dbReference>
<feature type="region of interest" description="Disordered" evidence="2">
    <location>
        <begin position="621"/>
        <end position="640"/>
    </location>
</feature>
<dbReference type="SUPFAM" id="SSF46626">
    <property type="entry name" value="Cytochrome c"/>
    <property type="match status" value="1"/>
</dbReference>
<dbReference type="GO" id="GO:0009055">
    <property type="term" value="F:electron transfer activity"/>
    <property type="evidence" value="ECO:0007669"/>
    <property type="project" value="InterPro"/>
</dbReference>
<dbReference type="AlphaFoldDB" id="A0A517T3B9"/>
<evidence type="ECO:0000256" key="1">
    <source>
        <dbReference type="SAM" id="Coils"/>
    </source>
</evidence>
<evidence type="ECO:0000313" key="7">
    <source>
        <dbReference type="Proteomes" id="UP000319976"/>
    </source>
</evidence>
<feature type="region of interest" description="Disordered" evidence="2">
    <location>
        <begin position="124"/>
        <end position="151"/>
    </location>
</feature>
<reference evidence="6 7" key="1">
    <citation type="submission" date="2019-02" db="EMBL/GenBank/DDBJ databases">
        <title>Deep-cultivation of Planctomycetes and their phenomic and genomic characterization uncovers novel biology.</title>
        <authorList>
            <person name="Wiegand S."/>
            <person name="Jogler M."/>
            <person name="Boedeker C."/>
            <person name="Pinto D."/>
            <person name="Vollmers J."/>
            <person name="Rivas-Marin E."/>
            <person name="Kohn T."/>
            <person name="Peeters S.H."/>
            <person name="Heuer A."/>
            <person name="Rast P."/>
            <person name="Oberbeckmann S."/>
            <person name="Bunk B."/>
            <person name="Jeske O."/>
            <person name="Meyerdierks A."/>
            <person name="Storesund J.E."/>
            <person name="Kallscheuer N."/>
            <person name="Luecker S."/>
            <person name="Lage O.M."/>
            <person name="Pohl T."/>
            <person name="Merkel B.J."/>
            <person name="Hornburger P."/>
            <person name="Mueller R.-W."/>
            <person name="Bruemmer F."/>
            <person name="Labrenz M."/>
            <person name="Spormann A.M."/>
            <person name="Op den Camp H."/>
            <person name="Overmann J."/>
            <person name="Amann R."/>
            <person name="Jetten M.S.M."/>
            <person name="Mascher T."/>
            <person name="Medema M.H."/>
            <person name="Devos D.P."/>
            <person name="Kaster A.-K."/>
            <person name="Ovreas L."/>
            <person name="Rohde M."/>
            <person name="Galperin M.Y."/>
            <person name="Jogler C."/>
        </authorList>
    </citation>
    <scope>NUCLEOTIDE SEQUENCE [LARGE SCALE GENOMIC DNA]</scope>
    <source>
        <strain evidence="6 7">V22</strain>
    </source>
</reference>
<dbReference type="OrthoDB" id="127107at2"/>
<feature type="domain" description="DUF1553" evidence="4">
    <location>
        <begin position="936"/>
        <end position="1195"/>
    </location>
</feature>
<dbReference type="Pfam" id="PF07583">
    <property type="entry name" value="PSCyt2"/>
    <property type="match status" value="1"/>
</dbReference>
<keyword evidence="7" id="KW-1185">Reference proteome</keyword>
<organism evidence="6 7">
    <name type="scientific">Calycomorphotria hydatis</name>
    <dbReference type="NCBI Taxonomy" id="2528027"/>
    <lineage>
        <taxon>Bacteria</taxon>
        <taxon>Pseudomonadati</taxon>
        <taxon>Planctomycetota</taxon>
        <taxon>Planctomycetia</taxon>
        <taxon>Planctomycetales</taxon>
        <taxon>Planctomycetaceae</taxon>
        <taxon>Calycomorphotria</taxon>
    </lineage>
</organism>
<dbReference type="InterPro" id="IPR011429">
    <property type="entry name" value="Cyt_c_Planctomycete-type"/>
</dbReference>
<evidence type="ECO:0000313" key="6">
    <source>
        <dbReference type="EMBL" id="QDT62872.1"/>
    </source>
</evidence>
<dbReference type="InterPro" id="IPR022655">
    <property type="entry name" value="DUF1553"/>
</dbReference>